<evidence type="ECO:0000259" key="8">
    <source>
        <dbReference type="PROSITE" id="PS50928"/>
    </source>
</evidence>
<keyword evidence="3" id="KW-1003">Cell membrane</keyword>
<feature type="transmembrane region" description="Helical" evidence="7">
    <location>
        <begin position="145"/>
        <end position="166"/>
    </location>
</feature>
<dbReference type="AlphaFoldDB" id="A0A0A0JYD5"/>
<comment type="subcellular location">
    <subcellularLocation>
        <location evidence="1 7">Cell membrane</location>
        <topology evidence="1 7">Multi-pass membrane protein</topology>
    </subcellularLocation>
</comment>
<evidence type="ECO:0000256" key="6">
    <source>
        <dbReference type="ARBA" id="ARBA00023136"/>
    </source>
</evidence>
<dbReference type="InterPro" id="IPR000515">
    <property type="entry name" value="MetI-like"/>
</dbReference>
<keyword evidence="10" id="KW-1185">Reference proteome</keyword>
<feature type="transmembrane region" description="Helical" evidence="7">
    <location>
        <begin position="12"/>
        <end position="30"/>
    </location>
</feature>
<evidence type="ECO:0000256" key="5">
    <source>
        <dbReference type="ARBA" id="ARBA00022989"/>
    </source>
</evidence>
<evidence type="ECO:0000313" key="10">
    <source>
        <dbReference type="Proteomes" id="UP000030013"/>
    </source>
</evidence>
<protein>
    <submittedName>
        <fullName evidence="9">ABC transporter permease</fullName>
    </submittedName>
</protein>
<dbReference type="EMBL" id="AVPL01000007">
    <property type="protein sequence ID" value="KGN42203.1"/>
    <property type="molecule type" value="Genomic_DNA"/>
</dbReference>
<dbReference type="Proteomes" id="UP000030013">
    <property type="component" value="Unassembled WGS sequence"/>
</dbReference>
<gene>
    <name evidence="9" type="ORF">N801_01300</name>
</gene>
<keyword evidence="4 7" id="KW-0812">Transmembrane</keyword>
<feature type="transmembrane region" description="Helical" evidence="7">
    <location>
        <begin position="114"/>
        <end position="139"/>
    </location>
</feature>
<feature type="domain" description="ABC transmembrane type-1" evidence="8">
    <location>
        <begin position="77"/>
        <end position="269"/>
    </location>
</feature>
<name>A0A0A0JYD5_9MICO</name>
<dbReference type="eggNOG" id="COG0395">
    <property type="taxonomic scope" value="Bacteria"/>
</dbReference>
<comment type="caution">
    <text evidence="9">The sequence shown here is derived from an EMBL/GenBank/DDBJ whole genome shotgun (WGS) entry which is preliminary data.</text>
</comment>
<dbReference type="PANTHER" id="PTHR43744">
    <property type="entry name" value="ABC TRANSPORTER PERMEASE PROTEIN MG189-RELATED-RELATED"/>
    <property type="match status" value="1"/>
</dbReference>
<reference evidence="9 10" key="1">
    <citation type="submission" date="2013-08" db="EMBL/GenBank/DDBJ databases">
        <title>The genome sequence of Knoellia aerolata.</title>
        <authorList>
            <person name="Zhu W."/>
            <person name="Wang G."/>
        </authorList>
    </citation>
    <scope>NUCLEOTIDE SEQUENCE [LARGE SCALE GENOMIC DNA]</scope>
    <source>
        <strain evidence="9 10">DSM 18566</strain>
    </source>
</reference>
<evidence type="ECO:0000313" key="9">
    <source>
        <dbReference type="EMBL" id="KGN42203.1"/>
    </source>
</evidence>
<dbReference type="OrthoDB" id="2063054at2"/>
<accession>A0A0A0JYD5</accession>
<keyword evidence="5 7" id="KW-1133">Transmembrane helix</keyword>
<feature type="transmembrane region" description="Helical" evidence="7">
    <location>
        <begin position="252"/>
        <end position="269"/>
    </location>
</feature>
<dbReference type="STRING" id="1385519.N801_01300"/>
<proteinExistence type="inferred from homology"/>
<sequence length="284" mass="31139">MTLRTPQWKLLVLYGLLILFAIGFIYPFFIQIATSFKSNPAATEDPLSLIPNPLDLDAWRRIFGLEGGSAVPIPLWTLNSFFVASVVTVLRVFLDSLAGYALSRLKFRGRGFMFATVLAVMSVPGVALLLPRFLIVNYLGIYDTYTAMILPLIVDAAGVFIMKQFFDSIPISIEEAARIDGASVFRTFWSVVLPMAKPALITLTILSFQGSWNEFTHFLVVTQDVEKRTLVTGLASLASGELSAGTQYPLKLGAALITTIPVAILFFIFQRHFTSGANEGGVKG</sequence>
<dbReference type="InterPro" id="IPR035906">
    <property type="entry name" value="MetI-like_sf"/>
</dbReference>
<dbReference type="GO" id="GO:0005886">
    <property type="term" value="C:plasma membrane"/>
    <property type="evidence" value="ECO:0007669"/>
    <property type="project" value="UniProtKB-SubCell"/>
</dbReference>
<keyword evidence="6 7" id="KW-0472">Membrane</keyword>
<comment type="similarity">
    <text evidence="7">Belongs to the binding-protein-dependent transport system permease family.</text>
</comment>
<keyword evidence="2 7" id="KW-0813">Transport</keyword>
<feature type="transmembrane region" description="Helical" evidence="7">
    <location>
        <begin position="187"/>
        <end position="208"/>
    </location>
</feature>
<dbReference type="PANTHER" id="PTHR43744:SF12">
    <property type="entry name" value="ABC TRANSPORTER PERMEASE PROTEIN MG189-RELATED"/>
    <property type="match status" value="1"/>
</dbReference>
<evidence type="ECO:0000256" key="1">
    <source>
        <dbReference type="ARBA" id="ARBA00004651"/>
    </source>
</evidence>
<evidence type="ECO:0000256" key="7">
    <source>
        <dbReference type="RuleBase" id="RU363032"/>
    </source>
</evidence>
<dbReference type="Pfam" id="PF00528">
    <property type="entry name" value="BPD_transp_1"/>
    <property type="match status" value="1"/>
</dbReference>
<evidence type="ECO:0000256" key="4">
    <source>
        <dbReference type="ARBA" id="ARBA00022692"/>
    </source>
</evidence>
<dbReference type="PROSITE" id="PS50928">
    <property type="entry name" value="ABC_TM1"/>
    <property type="match status" value="1"/>
</dbReference>
<dbReference type="SUPFAM" id="SSF161098">
    <property type="entry name" value="MetI-like"/>
    <property type="match status" value="1"/>
</dbReference>
<dbReference type="CDD" id="cd06261">
    <property type="entry name" value="TM_PBP2"/>
    <property type="match status" value="1"/>
</dbReference>
<dbReference type="RefSeq" id="WP_035933586.1">
    <property type="nucleotide sequence ID" value="NZ_AVPL01000007.1"/>
</dbReference>
<dbReference type="GO" id="GO:0055085">
    <property type="term" value="P:transmembrane transport"/>
    <property type="evidence" value="ECO:0007669"/>
    <property type="project" value="InterPro"/>
</dbReference>
<evidence type="ECO:0000256" key="2">
    <source>
        <dbReference type="ARBA" id="ARBA00022448"/>
    </source>
</evidence>
<organism evidence="9 10">
    <name type="scientific">Knoellia aerolata DSM 18566</name>
    <dbReference type="NCBI Taxonomy" id="1385519"/>
    <lineage>
        <taxon>Bacteria</taxon>
        <taxon>Bacillati</taxon>
        <taxon>Actinomycetota</taxon>
        <taxon>Actinomycetes</taxon>
        <taxon>Micrococcales</taxon>
        <taxon>Intrasporangiaceae</taxon>
        <taxon>Knoellia</taxon>
    </lineage>
</organism>
<feature type="transmembrane region" description="Helical" evidence="7">
    <location>
        <begin position="81"/>
        <end position="102"/>
    </location>
</feature>
<dbReference type="Gene3D" id="1.10.3720.10">
    <property type="entry name" value="MetI-like"/>
    <property type="match status" value="1"/>
</dbReference>
<evidence type="ECO:0000256" key="3">
    <source>
        <dbReference type="ARBA" id="ARBA00022475"/>
    </source>
</evidence>